<dbReference type="Gene3D" id="3.30.750.140">
    <property type="match status" value="1"/>
</dbReference>
<accession>A0A1H1YQY9</accession>
<organism evidence="3 4">
    <name type="scientific">Halopseudomonas xinjiangensis</name>
    <dbReference type="NCBI Taxonomy" id="487184"/>
    <lineage>
        <taxon>Bacteria</taxon>
        <taxon>Pseudomonadati</taxon>
        <taxon>Pseudomonadota</taxon>
        <taxon>Gammaproteobacteria</taxon>
        <taxon>Pseudomonadales</taxon>
        <taxon>Pseudomonadaceae</taxon>
        <taxon>Halopseudomonas</taxon>
    </lineage>
</organism>
<evidence type="ECO:0000259" key="2">
    <source>
        <dbReference type="Pfam" id="PF02120"/>
    </source>
</evidence>
<dbReference type="OrthoDB" id="1792985at2"/>
<dbReference type="EMBL" id="LT629736">
    <property type="protein sequence ID" value="SDT23752.1"/>
    <property type="molecule type" value="Genomic_DNA"/>
</dbReference>
<dbReference type="PANTHER" id="PTHR37533">
    <property type="entry name" value="FLAGELLAR HOOK-LENGTH CONTROL PROTEIN"/>
    <property type="match status" value="1"/>
</dbReference>
<dbReference type="Proteomes" id="UP000243207">
    <property type="component" value="Chromosome I"/>
</dbReference>
<feature type="compositionally biased region" description="Basic and acidic residues" evidence="1">
    <location>
        <begin position="375"/>
        <end position="385"/>
    </location>
</feature>
<dbReference type="CDD" id="cd17470">
    <property type="entry name" value="T3SS_Flik_C"/>
    <property type="match status" value="1"/>
</dbReference>
<keyword evidence="4" id="KW-1185">Reference proteome</keyword>
<dbReference type="InterPro" id="IPR038610">
    <property type="entry name" value="FliK-like_C_sf"/>
</dbReference>
<gene>
    <name evidence="3" type="ORF">SAMN05216421_3238</name>
</gene>
<dbReference type="Pfam" id="PF02120">
    <property type="entry name" value="Flg_hook"/>
    <property type="match status" value="1"/>
</dbReference>
<evidence type="ECO:0000313" key="3">
    <source>
        <dbReference type="EMBL" id="SDT23752.1"/>
    </source>
</evidence>
<feature type="region of interest" description="Disordered" evidence="1">
    <location>
        <begin position="250"/>
        <end position="269"/>
    </location>
</feature>
<evidence type="ECO:0000256" key="1">
    <source>
        <dbReference type="SAM" id="MobiDB-lite"/>
    </source>
</evidence>
<dbReference type="RefSeq" id="WP_093396896.1">
    <property type="nucleotide sequence ID" value="NZ_LT629736.1"/>
</dbReference>
<proteinExistence type="predicted"/>
<sequence>MIHLMTPAGTGADRLETVRSAKLMGGDAAPSGRAEQLGMHDILAMLDTLHGAQGEPVQLPAGGDGDAQAEQSQAEPAVLPAQPNIDRSWQPGWGAQASLPAAAGRDRPVTSGEALPTAESVLDRASFGVAQSADQRTGDLPLQQIEQWLGELQDLRRRHAAPGEQTEEPMRGVSGGHAGMPEPLRFTQQQDSIRMQAQWSNLTEPRGFNMPLEQDVATGSRLATAAVTMDDALLSTVMDEPALQAVTSRTSETLSSVHPGAPTQPVTGQAPVPAEIRLQGSEARWGEQMLQALRDQVEMQLAQRSQHATIRLDPPDLGSLDIQINHEQGKLSIQINAGQADVARLLNMLSERLRHELLGQNFSEVTVQIGGNADQGRERRQRQADDAGPESIAAARVIESARTDSNRDPAGDVLISV</sequence>
<protein>
    <submittedName>
        <fullName evidence="3">Type III secretion system needle length determinant</fullName>
    </submittedName>
</protein>
<feature type="domain" description="Flagellar hook-length control protein-like C-terminal" evidence="2">
    <location>
        <begin position="295"/>
        <end position="374"/>
    </location>
</feature>
<evidence type="ECO:0000313" key="4">
    <source>
        <dbReference type="Proteomes" id="UP000243207"/>
    </source>
</evidence>
<reference evidence="4" key="1">
    <citation type="submission" date="2016-10" db="EMBL/GenBank/DDBJ databases">
        <authorList>
            <person name="Varghese N."/>
            <person name="Submissions S."/>
        </authorList>
    </citation>
    <scope>NUCLEOTIDE SEQUENCE [LARGE SCALE GENOMIC DNA]</scope>
    <source>
        <strain evidence="4">NRRL B-51270</strain>
    </source>
</reference>
<dbReference type="STRING" id="487184.SAMN05216421_3238"/>
<feature type="region of interest" description="Disordered" evidence="1">
    <location>
        <begin position="54"/>
        <end position="111"/>
    </location>
</feature>
<dbReference type="InterPro" id="IPR052563">
    <property type="entry name" value="FliK"/>
</dbReference>
<dbReference type="AlphaFoldDB" id="A0A1H1YQY9"/>
<name>A0A1H1YQY9_9GAMM</name>
<dbReference type="PANTHER" id="PTHR37533:SF2">
    <property type="entry name" value="FLAGELLAR HOOK-LENGTH CONTROL PROTEIN"/>
    <property type="match status" value="1"/>
</dbReference>
<dbReference type="InterPro" id="IPR021136">
    <property type="entry name" value="Flagellar_hook_control-like_C"/>
</dbReference>
<feature type="region of interest" description="Disordered" evidence="1">
    <location>
        <begin position="370"/>
        <end position="390"/>
    </location>
</feature>